<comment type="catalytic activity">
    <reaction evidence="1 6">
        <text>a beta-lactam + H2O = a substituted beta-amino acid</text>
        <dbReference type="Rhea" id="RHEA:20401"/>
        <dbReference type="ChEBI" id="CHEBI:15377"/>
        <dbReference type="ChEBI" id="CHEBI:35627"/>
        <dbReference type="ChEBI" id="CHEBI:140347"/>
        <dbReference type="EC" id="3.5.2.6"/>
    </reaction>
</comment>
<keyword evidence="7" id="KW-0732">Signal</keyword>
<proteinExistence type="inferred from homology"/>
<accession>A0A5B2ZD20</accession>
<evidence type="ECO:0000256" key="6">
    <source>
        <dbReference type="RuleBase" id="RU361140"/>
    </source>
</evidence>
<organism evidence="9 10">
    <name type="scientific">Arenimonas fontis</name>
    <dbReference type="NCBI Taxonomy" id="2608255"/>
    <lineage>
        <taxon>Bacteria</taxon>
        <taxon>Pseudomonadati</taxon>
        <taxon>Pseudomonadota</taxon>
        <taxon>Gammaproteobacteria</taxon>
        <taxon>Lysobacterales</taxon>
        <taxon>Lysobacteraceae</taxon>
        <taxon>Arenimonas</taxon>
    </lineage>
</organism>
<dbReference type="PANTHER" id="PTHR35333">
    <property type="entry name" value="BETA-LACTAMASE"/>
    <property type="match status" value="1"/>
</dbReference>
<dbReference type="Pfam" id="PF13354">
    <property type="entry name" value="Beta-lactamase2"/>
    <property type="match status" value="1"/>
</dbReference>
<keyword evidence="4 6" id="KW-0378">Hydrolase</keyword>
<name>A0A5B2ZD20_9GAMM</name>
<comment type="caution">
    <text evidence="9">The sequence shown here is derived from an EMBL/GenBank/DDBJ whole genome shotgun (WGS) entry which is preliminary data.</text>
</comment>
<dbReference type="RefSeq" id="WP_149860583.1">
    <property type="nucleotide sequence ID" value="NZ_VUOD01000004.1"/>
</dbReference>
<dbReference type="NCBIfam" id="NF033103">
    <property type="entry name" value="bla_class_A"/>
    <property type="match status" value="1"/>
</dbReference>
<feature type="signal peptide" evidence="7">
    <location>
        <begin position="1"/>
        <end position="30"/>
    </location>
</feature>
<gene>
    <name evidence="9" type="primary">bla</name>
    <name evidence="9" type="ORF">F0415_07525</name>
</gene>
<dbReference type="AlphaFoldDB" id="A0A5B2ZD20"/>
<sequence>MSHRPARRRLLTSALAMAALPLAARLPAFAASAGVTADEASLRQAWAELEARHGGRLGVAVWDTGSGLRASHRGDERFIMCSTFKLVLVGQVLAAVDAGKESPERRLRWSAEDLVSWSPVTEKHVQDGLTVGELCEATLTTSDNTAANLLLAEHGGPAGLTAWLRGIGDEVTRLDRFEPGLNVWHEGEPFDTTSLEAMLDTMHKLLLGDVLSPASRQRLTDWLIANQTGDNRIRAGLPGWKVGDKTGSDGKHTSNDVAIAWPPGGGAAVLVAVYYTESEVNAATRDSVIAEATRAFSE</sequence>
<evidence type="ECO:0000256" key="7">
    <source>
        <dbReference type="SAM" id="SignalP"/>
    </source>
</evidence>
<dbReference type="InterPro" id="IPR006311">
    <property type="entry name" value="TAT_signal"/>
</dbReference>
<dbReference type="GO" id="GO:0008800">
    <property type="term" value="F:beta-lactamase activity"/>
    <property type="evidence" value="ECO:0007669"/>
    <property type="project" value="UniProtKB-UniRule"/>
</dbReference>
<evidence type="ECO:0000256" key="3">
    <source>
        <dbReference type="ARBA" id="ARBA00012865"/>
    </source>
</evidence>
<feature type="chain" id="PRO_5022728391" description="Beta-lactamase" evidence="7">
    <location>
        <begin position="31"/>
        <end position="298"/>
    </location>
</feature>
<dbReference type="PROSITE" id="PS51318">
    <property type="entry name" value="TAT"/>
    <property type="match status" value="1"/>
</dbReference>
<dbReference type="EMBL" id="VUOD01000004">
    <property type="protein sequence ID" value="KAA2285084.1"/>
    <property type="molecule type" value="Genomic_DNA"/>
</dbReference>
<evidence type="ECO:0000256" key="5">
    <source>
        <dbReference type="ARBA" id="ARBA00023251"/>
    </source>
</evidence>
<dbReference type="Proteomes" id="UP000322165">
    <property type="component" value="Unassembled WGS sequence"/>
</dbReference>
<dbReference type="InterPro" id="IPR023650">
    <property type="entry name" value="Beta-lactam_class-A_AS"/>
</dbReference>
<evidence type="ECO:0000313" key="9">
    <source>
        <dbReference type="EMBL" id="KAA2285084.1"/>
    </source>
</evidence>
<evidence type="ECO:0000259" key="8">
    <source>
        <dbReference type="Pfam" id="PF13354"/>
    </source>
</evidence>
<dbReference type="InterPro" id="IPR045155">
    <property type="entry name" value="Beta-lactam_cat"/>
</dbReference>
<keyword evidence="10" id="KW-1185">Reference proteome</keyword>
<evidence type="ECO:0000313" key="10">
    <source>
        <dbReference type="Proteomes" id="UP000322165"/>
    </source>
</evidence>
<protein>
    <recommendedName>
        <fullName evidence="3 6">Beta-lactamase</fullName>
        <ecNumber evidence="3 6">3.5.2.6</ecNumber>
    </recommendedName>
</protein>
<evidence type="ECO:0000256" key="1">
    <source>
        <dbReference type="ARBA" id="ARBA00001526"/>
    </source>
</evidence>
<dbReference type="GO" id="GO:0046677">
    <property type="term" value="P:response to antibiotic"/>
    <property type="evidence" value="ECO:0007669"/>
    <property type="project" value="UniProtKB-UniRule"/>
</dbReference>
<feature type="domain" description="Beta-lactamase class A catalytic" evidence="8">
    <location>
        <begin position="58"/>
        <end position="274"/>
    </location>
</feature>
<dbReference type="PANTHER" id="PTHR35333:SF3">
    <property type="entry name" value="BETA-LACTAMASE-TYPE TRANSPEPTIDASE FOLD CONTAINING PROTEIN"/>
    <property type="match status" value="1"/>
</dbReference>
<dbReference type="EC" id="3.5.2.6" evidence="3 6"/>
<keyword evidence="5 6" id="KW-0046">Antibiotic resistance</keyword>
<reference evidence="9 10" key="2">
    <citation type="submission" date="2019-09" db="EMBL/GenBank/DDBJ databases">
        <authorList>
            <person name="Mazur A."/>
        </authorList>
    </citation>
    <scope>NUCLEOTIDE SEQUENCE [LARGE SCALE GENOMIC DNA]</scope>
    <source>
        <strain evidence="9 10">3729k</strain>
    </source>
</reference>
<dbReference type="GO" id="GO:0030655">
    <property type="term" value="P:beta-lactam antibiotic catabolic process"/>
    <property type="evidence" value="ECO:0007669"/>
    <property type="project" value="InterPro"/>
</dbReference>
<dbReference type="InterPro" id="IPR000871">
    <property type="entry name" value="Beta-lactam_class-A"/>
</dbReference>
<dbReference type="PRINTS" id="PR00118">
    <property type="entry name" value="BLACTAMASEA"/>
</dbReference>
<dbReference type="Gene3D" id="3.40.710.10">
    <property type="entry name" value="DD-peptidase/beta-lactamase superfamily"/>
    <property type="match status" value="1"/>
</dbReference>
<evidence type="ECO:0000256" key="2">
    <source>
        <dbReference type="ARBA" id="ARBA00009009"/>
    </source>
</evidence>
<dbReference type="SUPFAM" id="SSF56601">
    <property type="entry name" value="beta-lactamase/transpeptidase-like"/>
    <property type="match status" value="1"/>
</dbReference>
<dbReference type="PROSITE" id="PS00146">
    <property type="entry name" value="BETA_LACTAMASE_A"/>
    <property type="match status" value="1"/>
</dbReference>
<comment type="similarity">
    <text evidence="2 6">Belongs to the class-A beta-lactamase family.</text>
</comment>
<evidence type="ECO:0000256" key="4">
    <source>
        <dbReference type="ARBA" id="ARBA00022801"/>
    </source>
</evidence>
<dbReference type="InterPro" id="IPR012338">
    <property type="entry name" value="Beta-lactam/transpept-like"/>
</dbReference>
<reference evidence="9 10" key="1">
    <citation type="submission" date="2019-09" db="EMBL/GenBank/DDBJ databases">
        <title>Arenimonas chukotkensis sp. nov., a bacterium isolated from Chukotka hot spring, Arctic region, Russia.</title>
        <authorList>
            <person name="Zayulina K.S."/>
            <person name="Prokofeva M.I."/>
            <person name="Elcheninov A.G."/>
            <person name="Novikov A."/>
            <person name="Kochetkova T.V."/>
            <person name="Kublanov I.V."/>
        </authorList>
    </citation>
    <scope>NUCLEOTIDE SEQUENCE [LARGE SCALE GENOMIC DNA]</scope>
    <source>
        <strain evidence="9 10">3729k</strain>
    </source>
</reference>